<protein>
    <submittedName>
        <fullName evidence="1 2">Uncharacterized protein</fullName>
    </submittedName>
</protein>
<evidence type="ECO:0000313" key="3">
    <source>
        <dbReference type="Proteomes" id="UP000002051"/>
    </source>
</evidence>
<reference evidence="1 2" key="2">
    <citation type="journal article" date="2014" name="BMC Genomics">
        <title>An improved genome release (version Mt4.0) for the model legume Medicago truncatula.</title>
        <authorList>
            <person name="Tang H."/>
            <person name="Krishnakumar V."/>
            <person name="Bidwell S."/>
            <person name="Rosen B."/>
            <person name="Chan A."/>
            <person name="Zhou S."/>
            <person name="Gentzbittel L."/>
            <person name="Childs K.L."/>
            <person name="Yandell M."/>
            <person name="Gundlach H."/>
            <person name="Mayer K.F."/>
            <person name="Schwartz D.C."/>
            <person name="Town C.D."/>
        </authorList>
    </citation>
    <scope>GENOME REANNOTATION</scope>
    <source>
        <strain evidence="1">A17</strain>
        <strain evidence="2">cv. Jemalong A17</strain>
    </source>
</reference>
<gene>
    <name evidence="1" type="ordered locus">MTR_6g087755</name>
</gene>
<dbReference type="EnsemblPlants" id="KEH27135">
    <property type="protein sequence ID" value="KEH27135"/>
    <property type="gene ID" value="MTR_6g087755"/>
</dbReference>
<accession>A0A072UMP4</accession>
<evidence type="ECO:0000313" key="2">
    <source>
        <dbReference type="EnsemblPlants" id="KEH27135"/>
    </source>
</evidence>
<sequence length="66" mass="7764">MKFKKDYESEKWEKMGLVPSTNDVVLQSDKEAKAVPKNIERGVVMTWYILYDFFDIICAQEITCHC</sequence>
<dbReference type="EMBL" id="CM001222">
    <property type="protein sequence ID" value="KEH27135.1"/>
    <property type="molecule type" value="Genomic_DNA"/>
</dbReference>
<organism evidence="1 3">
    <name type="scientific">Medicago truncatula</name>
    <name type="common">Barrel medic</name>
    <name type="synonym">Medicago tribuloides</name>
    <dbReference type="NCBI Taxonomy" id="3880"/>
    <lineage>
        <taxon>Eukaryota</taxon>
        <taxon>Viridiplantae</taxon>
        <taxon>Streptophyta</taxon>
        <taxon>Embryophyta</taxon>
        <taxon>Tracheophyta</taxon>
        <taxon>Spermatophyta</taxon>
        <taxon>Magnoliopsida</taxon>
        <taxon>eudicotyledons</taxon>
        <taxon>Gunneridae</taxon>
        <taxon>Pentapetalae</taxon>
        <taxon>rosids</taxon>
        <taxon>fabids</taxon>
        <taxon>Fabales</taxon>
        <taxon>Fabaceae</taxon>
        <taxon>Papilionoideae</taxon>
        <taxon>50 kb inversion clade</taxon>
        <taxon>NPAAA clade</taxon>
        <taxon>Hologalegina</taxon>
        <taxon>IRL clade</taxon>
        <taxon>Trifolieae</taxon>
        <taxon>Medicago</taxon>
    </lineage>
</organism>
<reference evidence="2" key="3">
    <citation type="submission" date="2015-04" db="UniProtKB">
        <authorList>
            <consortium name="EnsemblPlants"/>
        </authorList>
    </citation>
    <scope>IDENTIFICATION</scope>
    <source>
        <strain evidence="2">cv. Jemalong A17</strain>
    </source>
</reference>
<dbReference type="Proteomes" id="UP000002051">
    <property type="component" value="Chromosome 6"/>
</dbReference>
<name>A0A072UMP4_MEDTR</name>
<dbReference type="AlphaFoldDB" id="A0A072UMP4"/>
<reference evidence="1 2" key="1">
    <citation type="journal article" date="2011" name="Nature">
        <title>The Medicago genome provides insight into the evolution of rhizobial symbioses.</title>
        <authorList>
            <person name="Young N.D."/>
            <person name="Debelle F."/>
            <person name="Oldroyd G.E."/>
            <person name="Geurts R."/>
            <person name="Cannon S.B."/>
            <person name="Udvardi M.K."/>
            <person name="Benedito V.A."/>
            <person name="Mayer K.F."/>
            <person name="Gouzy J."/>
            <person name="Schoof H."/>
            <person name="Van de Peer Y."/>
            <person name="Proost S."/>
            <person name="Cook D.R."/>
            <person name="Meyers B.C."/>
            <person name="Spannagl M."/>
            <person name="Cheung F."/>
            <person name="De Mita S."/>
            <person name="Krishnakumar V."/>
            <person name="Gundlach H."/>
            <person name="Zhou S."/>
            <person name="Mudge J."/>
            <person name="Bharti A.K."/>
            <person name="Murray J.D."/>
            <person name="Naoumkina M.A."/>
            <person name="Rosen B."/>
            <person name="Silverstein K.A."/>
            <person name="Tang H."/>
            <person name="Rombauts S."/>
            <person name="Zhao P.X."/>
            <person name="Zhou P."/>
            <person name="Barbe V."/>
            <person name="Bardou P."/>
            <person name="Bechner M."/>
            <person name="Bellec A."/>
            <person name="Berger A."/>
            <person name="Berges H."/>
            <person name="Bidwell S."/>
            <person name="Bisseling T."/>
            <person name="Choisne N."/>
            <person name="Couloux A."/>
            <person name="Denny R."/>
            <person name="Deshpande S."/>
            <person name="Dai X."/>
            <person name="Doyle J.J."/>
            <person name="Dudez A.M."/>
            <person name="Farmer A.D."/>
            <person name="Fouteau S."/>
            <person name="Franken C."/>
            <person name="Gibelin C."/>
            <person name="Gish J."/>
            <person name="Goldstein S."/>
            <person name="Gonzalez A.J."/>
            <person name="Green P.J."/>
            <person name="Hallab A."/>
            <person name="Hartog M."/>
            <person name="Hua A."/>
            <person name="Humphray S.J."/>
            <person name="Jeong D.H."/>
            <person name="Jing Y."/>
            <person name="Jocker A."/>
            <person name="Kenton S.M."/>
            <person name="Kim D.J."/>
            <person name="Klee K."/>
            <person name="Lai H."/>
            <person name="Lang C."/>
            <person name="Lin S."/>
            <person name="Macmil S.L."/>
            <person name="Magdelenat G."/>
            <person name="Matthews L."/>
            <person name="McCorrison J."/>
            <person name="Monaghan E.L."/>
            <person name="Mun J.H."/>
            <person name="Najar F.Z."/>
            <person name="Nicholson C."/>
            <person name="Noirot C."/>
            <person name="O'Bleness M."/>
            <person name="Paule C.R."/>
            <person name="Poulain J."/>
            <person name="Prion F."/>
            <person name="Qin B."/>
            <person name="Qu C."/>
            <person name="Retzel E.F."/>
            <person name="Riddle C."/>
            <person name="Sallet E."/>
            <person name="Samain S."/>
            <person name="Samson N."/>
            <person name="Sanders I."/>
            <person name="Saurat O."/>
            <person name="Scarpelli C."/>
            <person name="Schiex T."/>
            <person name="Segurens B."/>
            <person name="Severin A.J."/>
            <person name="Sherrier D.J."/>
            <person name="Shi R."/>
            <person name="Sims S."/>
            <person name="Singer S.R."/>
            <person name="Sinharoy S."/>
            <person name="Sterck L."/>
            <person name="Viollet A."/>
            <person name="Wang B.B."/>
            <person name="Wang K."/>
            <person name="Wang M."/>
            <person name="Wang X."/>
            <person name="Warfsmann J."/>
            <person name="Weissenbach J."/>
            <person name="White D.D."/>
            <person name="White J.D."/>
            <person name="Wiley G.B."/>
            <person name="Wincker P."/>
            <person name="Xing Y."/>
            <person name="Yang L."/>
            <person name="Yao Z."/>
            <person name="Ying F."/>
            <person name="Zhai J."/>
            <person name="Zhou L."/>
            <person name="Zuber A."/>
            <person name="Denarie J."/>
            <person name="Dixon R.A."/>
            <person name="May G.D."/>
            <person name="Schwartz D.C."/>
            <person name="Rogers J."/>
            <person name="Quetier F."/>
            <person name="Town C.D."/>
            <person name="Roe B.A."/>
        </authorList>
    </citation>
    <scope>NUCLEOTIDE SEQUENCE [LARGE SCALE GENOMIC DNA]</scope>
    <source>
        <strain evidence="1">A17</strain>
        <strain evidence="2">cv. Jemalong A17</strain>
    </source>
</reference>
<keyword evidence="3" id="KW-1185">Reference proteome</keyword>
<evidence type="ECO:0000313" key="1">
    <source>
        <dbReference type="EMBL" id="KEH27135.1"/>
    </source>
</evidence>
<dbReference type="HOGENOM" id="CLU_2835019_0_0_1"/>
<proteinExistence type="predicted"/>